<evidence type="ECO:0000313" key="4">
    <source>
        <dbReference type="Proteomes" id="UP000077143"/>
    </source>
</evidence>
<dbReference type="InterPro" id="IPR003399">
    <property type="entry name" value="Mce/MlaD"/>
</dbReference>
<sequence length="516" mass="54001">MLTRMIKTQLLIFVALTVVALVVLSLGYLRLPAYAGIGMYRLYANLPNSAGLYETANVTFRGTTVGKVTSVEPTEQGARVTMNIEDSTRVPVDTVANVHSVSAVGEQFLDLVSTENTGQYFNDGDTITKGRVPAEVGPALDSAQRGLAALPAEKISVLLDETAKAVGGLGPSLQRLVDGTQALAGDFRENLSSVTDIVENSGPIIDSQVNSGDAISRWAANLNTITAQTAEKDAALRSGLQQAAPTADQLNAVFSDVQESLPQTLANLEVVIDMLKRYNKNVEQVLVVLPQGAAIAQTSTIFAPEGLIHLALGINSPPPCLTGFLPASQWRSPADTSTDPLPEGLYCKIPKDAPNAVRGARNYPCADVPGKRAATPRECRSEEPYVPLGTNPWYGDPNQIVDCPAAGARCTQPVNPGQVIPAPSINNGMNPLPASQLPPPESTLPTSDPLTPPGQGTVTCSGQQPNPCIYTPAAGPSAVYSPSSGEVVGPDGVKYSVTNSSNPGDSGWKEMLAPAG</sequence>
<feature type="region of interest" description="Disordered" evidence="1">
    <location>
        <begin position="497"/>
        <end position="516"/>
    </location>
</feature>
<dbReference type="InterPro" id="IPR005693">
    <property type="entry name" value="Mce"/>
</dbReference>
<dbReference type="KEGG" id="madi:A7U43_01555"/>
<keyword evidence="4" id="KW-1185">Reference proteome</keyword>
<dbReference type="InterPro" id="IPR052336">
    <property type="entry name" value="MlaD_Phospholipid_Transporter"/>
</dbReference>
<evidence type="ECO:0000313" key="3">
    <source>
        <dbReference type="EMBL" id="ANE82563.1"/>
    </source>
</evidence>
<dbReference type="AlphaFoldDB" id="A0A172UU95"/>
<dbReference type="EMBL" id="CP015596">
    <property type="protein sequence ID" value="ANE82563.1"/>
    <property type="molecule type" value="Genomic_DNA"/>
</dbReference>
<dbReference type="RefSeq" id="WP_068001698.1">
    <property type="nucleotide sequence ID" value="NZ_CP015596.1"/>
</dbReference>
<feature type="region of interest" description="Disordered" evidence="1">
    <location>
        <begin position="430"/>
        <end position="459"/>
    </location>
</feature>
<proteinExistence type="predicted"/>
<dbReference type="PANTHER" id="PTHR33371:SF16">
    <property type="entry name" value="MCE-FAMILY PROTEIN MCE3F"/>
    <property type="match status" value="1"/>
</dbReference>
<protein>
    <submittedName>
        <fullName evidence="3">Mammalian cell entry protein</fullName>
    </submittedName>
</protein>
<gene>
    <name evidence="3" type="ORF">A7U43_01555</name>
</gene>
<evidence type="ECO:0000259" key="2">
    <source>
        <dbReference type="Pfam" id="PF02470"/>
    </source>
</evidence>
<accession>A0A172UU95</accession>
<reference evidence="3 4" key="1">
    <citation type="submission" date="2016-05" db="EMBL/GenBank/DDBJ databases">
        <title>Complete genome sequence of a phthalic acid esters degrading Mycobacterium sp. YC-RL4.</title>
        <authorList>
            <person name="Ren L."/>
            <person name="Fan S."/>
            <person name="Ruth N."/>
            <person name="Jia Y."/>
            <person name="Wang J."/>
            <person name="Qiao C."/>
        </authorList>
    </citation>
    <scope>NUCLEOTIDE SEQUENCE [LARGE SCALE GENOMIC DNA]</scope>
    <source>
        <strain evidence="3 4">YC-RL4</strain>
    </source>
</reference>
<dbReference type="Proteomes" id="UP000077143">
    <property type="component" value="Chromosome"/>
</dbReference>
<dbReference type="Pfam" id="PF02470">
    <property type="entry name" value="MlaD"/>
    <property type="match status" value="1"/>
</dbReference>
<dbReference type="NCBIfam" id="TIGR00996">
    <property type="entry name" value="Mtu_fam_mce"/>
    <property type="match status" value="1"/>
</dbReference>
<dbReference type="GO" id="GO:0005576">
    <property type="term" value="C:extracellular region"/>
    <property type="evidence" value="ECO:0007669"/>
    <property type="project" value="TreeGrafter"/>
</dbReference>
<evidence type="ECO:0000256" key="1">
    <source>
        <dbReference type="SAM" id="MobiDB-lite"/>
    </source>
</evidence>
<dbReference type="STRING" id="1682113.A7U43_01555"/>
<feature type="domain" description="Mce/MlaD" evidence="2">
    <location>
        <begin position="39"/>
        <end position="112"/>
    </location>
</feature>
<organism evidence="3 4">
    <name type="scientific">Mycobacterium adipatum</name>
    <dbReference type="NCBI Taxonomy" id="1682113"/>
    <lineage>
        <taxon>Bacteria</taxon>
        <taxon>Bacillati</taxon>
        <taxon>Actinomycetota</taxon>
        <taxon>Actinomycetes</taxon>
        <taxon>Mycobacteriales</taxon>
        <taxon>Mycobacteriaceae</taxon>
        <taxon>Mycobacterium</taxon>
    </lineage>
</organism>
<name>A0A172UU95_9MYCO</name>
<dbReference type="PANTHER" id="PTHR33371">
    <property type="entry name" value="INTERMEMBRANE PHOSPHOLIPID TRANSPORT SYSTEM BINDING PROTEIN MLAD-RELATED"/>
    <property type="match status" value="1"/>
</dbReference>